<dbReference type="SUPFAM" id="SSF160059">
    <property type="entry name" value="PriA/YqbF domain"/>
    <property type="match status" value="1"/>
</dbReference>
<keyword evidence="3" id="KW-1185">Reference proteome</keyword>
<evidence type="ECO:0000313" key="2">
    <source>
        <dbReference type="EMBL" id="GAA4651686.1"/>
    </source>
</evidence>
<comment type="caution">
    <text evidence="2">The sequence shown here is derived from an EMBL/GenBank/DDBJ whole genome shotgun (WGS) entry which is preliminary data.</text>
</comment>
<dbReference type="EMBL" id="BAABFL010000459">
    <property type="protein sequence ID" value="GAA4651686.1"/>
    <property type="molecule type" value="Genomic_DNA"/>
</dbReference>
<name>A0ABP8V720_9GAMM</name>
<accession>A0ABP8V720</accession>
<dbReference type="RefSeq" id="WP_345198107.1">
    <property type="nucleotide sequence ID" value="NZ_BAABFL010000459.1"/>
</dbReference>
<dbReference type="Gene3D" id="3.40.5.80">
    <property type="match status" value="1"/>
</dbReference>
<reference evidence="3" key="1">
    <citation type="journal article" date="2019" name="Int. J. Syst. Evol. Microbiol.">
        <title>The Global Catalogue of Microorganisms (GCM) 10K type strain sequencing project: providing services to taxonomists for standard genome sequencing and annotation.</title>
        <authorList>
            <consortium name="The Broad Institute Genomics Platform"/>
            <consortium name="The Broad Institute Genome Sequencing Center for Infectious Disease"/>
            <person name="Wu L."/>
            <person name="Ma J."/>
        </authorList>
    </citation>
    <scope>NUCLEOTIDE SEQUENCE [LARGE SCALE GENOMIC DNA]</scope>
    <source>
        <strain evidence="3">JCM 17805</strain>
    </source>
</reference>
<protein>
    <recommendedName>
        <fullName evidence="4">Mu-like prophage FluMu N-terminal domain-containing protein</fullName>
    </recommendedName>
</protein>
<organism evidence="2 3">
    <name type="scientific">Kistimonas scapharcae</name>
    <dbReference type="NCBI Taxonomy" id="1036133"/>
    <lineage>
        <taxon>Bacteria</taxon>
        <taxon>Pseudomonadati</taxon>
        <taxon>Pseudomonadota</taxon>
        <taxon>Gammaproteobacteria</taxon>
        <taxon>Oceanospirillales</taxon>
        <taxon>Endozoicomonadaceae</taxon>
        <taxon>Kistimonas</taxon>
    </lineage>
</organism>
<evidence type="ECO:0000313" key="3">
    <source>
        <dbReference type="Proteomes" id="UP001500604"/>
    </source>
</evidence>
<gene>
    <name evidence="2" type="ORF">GCM10023116_39700</name>
</gene>
<dbReference type="Proteomes" id="UP001500604">
    <property type="component" value="Unassembled WGS sequence"/>
</dbReference>
<feature type="compositionally biased region" description="Basic and acidic residues" evidence="1">
    <location>
        <begin position="56"/>
        <end position="66"/>
    </location>
</feature>
<feature type="region of interest" description="Disordered" evidence="1">
    <location>
        <begin position="1"/>
        <end position="66"/>
    </location>
</feature>
<proteinExistence type="predicted"/>
<feature type="compositionally biased region" description="Basic and acidic residues" evidence="1">
    <location>
        <begin position="27"/>
        <end position="36"/>
    </location>
</feature>
<evidence type="ECO:0000256" key="1">
    <source>
        <dbReference type="SAM" id="MobiDB-lite"/>
    </source>
</evidence>
<sequence>MTDKPAPAKKAPEKKAPAKQPATKVPAKADTDKPQDQVKPGSSADQPAVKTPAPAKSDKHQVTVRSTDKRDFFRCGIRFTPDGVTVALTDEQLARIKAEPRLVVEE</sequence>
<evidence type="ECO:0008006" key="4">
    <source>
        <dbReference type="Google" id="ProtNLM"/>
    </source>
</evidence>